<proteinExistence type="inferred from homology"/>
<dbReference type="InterPro" id="IPR015590">
    <property type="entry name" value="Aldehyde_DH_dom"/>
</dbReference>
<dbReference type="InterPro" id="IPR029510">
    <property type="entry name" value="Ald_DH_CS_GLU"/>
</dbReference>
<accession>A0A7I7XE23</accession>
<dbReference type="KEGG" id="mmag:MMAD_16220"/>
<dbReference type="PANTHER" id="PTHR42804:SF1">
    <property type="entry name" value="ALDEHYDE DEHYDROGENASE-RELATED"/>
    <property type="match status" value="1"/>
</dbReference>
<dbReference type="InterPro" id="IPR016162">
    <property type="entry name" value="Ald_DH_N"/>
</dbReference>
<dbReference type="GO" id="GO:0016620">
    <property type="term" value="F:oxidoreductase activity, acting on the aldehyde or oxo group of donors, NAD or NADP as acceptor"/>
    <property type="evidence" value="ECO:0007669"/>
    <property type="project" value="InterPro"/>
</dbReference>
<dbReference type="RefSeq" id="WP_163734997.1">
    <property type="nucleotide sequence ID" value="NZ_AP022610.1"/>
</dbReference>
<dbReference type="Gene3D" id="3.40.605.10">
    <property type="entry name" value="Aldehyde Dehydrogenase, Chain A, domain 1"/>
    <property type="match status" value="1"/>
</dbReference>
<dbReference type="EMBL" id="AP022610">
    <property type="protein sequence ID" value="BBZ27327.1"/>
    <property type="molecule type" value="Genomic_DNA"/>
</dbReference>
<dbReference type="CDD" id="cd07089">
    <property type="entry name" value="ALDH_CddD-AldA-like"/>
    <property type="match status" value="1"/>
</dbReference>
<feature type="domain" description="Aldehyde dehydrogenase" evidence="5">
    <location>
        <begin position="28"/>
        <end position="493"/>
    </location>
</feature>
<dbReference type="Gene3D" id="3.40.309.10">
    <property type="entry name" value="Aldehyde Dehydrogenase, Chain A, domain 2"/>
    <property type="match status" value="1"/>
</dbReference>
<name>A0A7I7XE23_9MYCO</name>
<reference evidence="6 7" key="1">
    <citation type="journal article" date="2019" name="Emerg. Microbes Infect.">
        <title>Comprehensive subspecies identification of 175 nontuberculous mycobacteria species based on 7547 genomic profiles.</title>
        <authorList>
            <person name="Matsumoto Y."/>
            <person name="Kinjo T."/>
            <person name="Motooka D."/>
            <person name="Nabeya D."/>
            <person name="Jung N."/>
            <person name="Uechi K."/>
            <person name="Horii T."/>
            <person name="Iida T."/>
            <person name="Fujita J."/>
            <person name="Nakamura S."/>
        </authorList>
    </citation>
    <scope>NUCLEOTIDE SEQUENCE [LARGE SCALE GENOMIC DNA]</scope>
    <source>
        <strain evidence="6 7">JCM 13574</strain>
    </source>
</reference>
<sequence>MTASPIAASTVSFHPETRLFIDGQLRESSSGTTADNVNPATEEVLGVAADAGAEDMDAAIAAARRAFDTTDWSTNHDFRQHCLMQLHDALQEEKEDMRAEVVAEAGAPLGMTYIAQLDWPLAEAIRWPAAFISEFAWERQLDEAALMGVPYQRVVVKEPMGVVGAITPWNFPVEIISNKVGQILATGNTMVLKAPIETPWTALRWGRVIAEKTDIPAGVVNIVTASDNDVAQRLLTDPRTDMISFTGSTAVGELIQRLTASTMKRNLMELGGKSAYLLLEDADLTSTVPGCIGALMHSGQGCALTTRMLVPRNKYAEAVEMATAMFGGVTVGDPTDPANFCGPLVSAKQRDRVMEYIRVAKEQGARVTVGGGKPEGLDRGYFVAPTILADVEPDHRVFQEEIFGPVVTITPYDGGDDGAVAMANDSIYGLAGTVLGDPDRAMAVARRIRTGSVNVNGAIFYGADAPFGGYKMSGIGRQNGLEGFEQHLQTKVIAY</sequence>
<evidence type="ECO:0000256" key="4">
    <source>
        <dbReference type="RuleBase" id="RU003345"/>
    </source>
</evidence>
<dbReference type="Proteomes" id="UP000466517">
    <property type="component" value="Chromosome"/>
</dbReference>
<evidence type="ECO:0000256" key="1">
    <source>
        <dbReference type="ARBA" id="ARBA00009986"/>
    </source>
</evidence>
<dbReference type="InterPro" id="IPR016161">
    <property type="entry name" value="Ald_DH/histidinol_DH"/>
</dbReference>
<dbReference type="AlphaFoldDB" id="A0A7I7XE23"/>
<evidence type="ECO:0000256" key="2">
    <source>
        <dbReference type="ARBA" id="ARBA00023002"/>
    </source>
</evidence>
<evidence type="ECO:0000313" key="6">
    <source>
        <dbReference type="EMBL" id="BBZ27327.1"/>
    </source>
</evidence>
<dbReference type="Pfam" id="PF00171">
    <property type="entry name" value="Aldedh"/>
    <property type="match status" value="1"/>
</dbReference>
<feature type="active site" evidence="3">
    <location>
        <position position="269"/>
    </location>
</feature>
<dbReference type="PANTHER" id="PTHR42804">
    <property type="entry name" value="ALDEHYDE DEHYDROGENASE"/>
    <property type="match status" value="1"/>
</dbReference>
<keyword evidence="2 4" id="KW-0560">Oxidoreductase</keyword>
<evidence type="ECO:0000313" key="7">
    <source>
        <dbReference type="Proteomes" id="UP000466517"/>
    </source>
</evidence>
<dbReference type="SUPFAM" id="SSF53720">
    <property type="entry name" value="ALDH-like"/>
    <property type="match status" value="1"/>
</dbReference>
<organism evidence="6 7">
    <name type="scientific">Mycolicibacterium madagascariense</name>
    <dbReference type="NCBI Taxonomy" id="212765"/>
    <lineage>
        <taxon>Bacteria</taxon>
        <taxon>Bacillati</taxon>
        <taxon>Actinomycetota</taxon>
        <taxon>Actinomycetes</taxon>
        <taxon>Mycobacteriales</taxon>
        <taxon>Mycobacteriaceae</taxon>
        <taxon>Mycolicibacterium</taxon>
    </lineage>
</organism>
<protein>
    <submittedName>
        <fullName evidence="6">Aldehyde dehydrogenase</fullName>
    </submittedName>
</protein>
<dbReference type="PROSITE" id="PS00687">
    <property type="entry name" value="ALDEHYDE_DEHYDR_GLU"/>
    <property type="match status" value="1"/>
</dbReference>
<evidence type="ECO:0000256" key="3">
    <source>
        <dbReference type="PROSITE-ProRule" id="PRU10007"/>
    </source>
</evidence>
<gene>
    <name evidence="6" type="ORF">MMAD_16220</name>
</gene>
<dbReference type="InterPro" id="IPR016163">
    <property type="entry name" value="Ald_DH_C"/>
</dbReference>
<comment type="similarity">
    <text evidence="1 4">Belongs to the aldehyde dehydrogenase family.</text>
</comment>
<keyword evidence="7" id="KW-1185">Reference proteome</keyword>
<evidence type="ECO:0000259" key="5">
    <source>
        <dbReference type="Pfam" id="PF00171"/>
    </source>
</evidence>